<protein>
    <submittedName>
        <fullName evidence="2">Glyoxalase/bleomycin resistance/dioxygenase family protein</fullName>
    </submittedName>
</protein>
<reference evidence="2 3" key="1">
    <citation type="submission" date="2023-11" db="EMBL/GenBank/DDBJ databases">
        <title>MicrobeMod: A computational toolkit for identifying prokaryotic methylation and restriction-modification with nanopore sequencing.</title>
        <authorList>
            <person name="Crits-Christoph A."/>
            <person name="Kang S.C."/>
            <person name="Lee H."/>
            <person name="Ostrov N."/>
        </authorList>
    </citation>
    <scope>NUCLEOTIDE SEQUENCE [LARGE SCALE GENOMIC DNA]</scope>
    <source>
        <strain evidence="2 3">ATCC 25935</strain>
    </source>
</reference>
<dbReference type="PANTHER" id="PTHR33993:SF5">
    <property type="entry name" value="GLYOXALASE"/>
    <property type="match status" value="1"/>
</dbReference>
<dbReference type="EMBL" id="CP140152">
    <property type="protein sequence ID" value="WQH05760.1"/>
    <property type="molecule type" value="Genomic_DNA"/>
</dbReference>
<dbReference type="PANTHER" id="PTHR33993">
    <property type="entry name" value="GLYOXALASE-RELATED"/>
    <property type="match status" value="1"/>
</dbReference>
<proteinExistence type="predicted"/>
<dbReference type="RefSeq" id="WP_019922769.1">
    <property type="nucleotide sequence ID" value="NZ_CP140152.1"/>
</dbReference>
<sequence length="128" mass="13898">MKRVTGIGGIFFHAKDPVALRAWYQRHLGIDVQTWGGAAFTWTDDAGQPTGGSTIWSINAADGAPFAPGKASFMVNYRVDDLDALLAVLRDEGCQVLDKADDSDYGKFGWVIDPEGNKVELWQPPAGQ</sequence>
<evidence type="ECO:0000259" key="1">
    <source>
        <dbReference type="PROSITE" id="PS51819"/>
    </source>
</evidence>
<feature type="domain" description="VOC" evidence="1">
    <location>
        <begin position="6"/>
        <end position="124"/>
    </location>
</feature>
<name>A0ABZ0Y160_9BURK</name>
<accession>A0ABZ0Y160</accession>
<dbReference type="PROSITE" id="PS51819">
    <property type="entry name" value="VOC"/>
    <property type="match status" value="1"/>
</dbReference>
<dbReference type="Pfam" id="PF18029">
    <property type="entry name" value="Glyoxalase_6"/>
    <property type="match status" value="1"/>
</dbReference>
<dbReference type="InterPro" id="IPR029068">
    <property type="entry name" value="Glyas_Bleomycin-R_OHBP_Dase"/>
</dbReference>
<dbReference type="Proteomes" id="UP001326110">
    <property type="component" value="Chromosome"/>
</dbReference>
<evidence type="ECO:0000313" key="2">
    <source>
        <dbReference type="EMBL" id="WQH05760.1"/>
    </source>
</evidence>
<keyword evidence="3" id="KW-1185">Reference proteome</keyword>
<dbReference type="Gene3D" id="3.10.180.10">
    <property type="entry name" value="2,3-Dihydroxybiphenyl 1,2-Dioxygenase, domain 1"/>
    <property type="match status" value="1"/>
</dbReference>
<dbReference type="InterPro" id="IPR052164">
    <property type="entry name" value="Anthracycline_SecMetBiosynth"/>
</dbReference>
<gene>
    <name evidence="2" type="ORF">SR858_05320</name>
</gene>
<evidence type="ECO:0000313" key="3">
    <source>
        <dbReference type="Proteomes" id="UP001326110"/>
    </source>
</evidence>
<dbReference type="SUPFAM" id="SSF54593">
    <property type="entry name" value="Glyoxalase/Bleomycin resistance protein/Dihydroxybiphenyl dioxygenase"/>
    <property type="match status" value="1"/>
</dbReference>
<dbReference type="InterPro" id="IPR041581">
    <property type="entry name" value="Glyoxalase_6"/>
</dbReference>
<dbReference type="InterPro" id="IPR037523">
    <property type="entry name" value="VOC_core"/>
</dbReference>
<dbReference type="GeneID" id="43164431"/>
<organism evidence="2 3">
    <name type="scientific">Duganella zoogloeoides</name>
    <dbReference type="NCBI Taxonomy" id="75659"/>
    <lineage>
        <taxon>Bacteria</taxon>
        <taxon>Pseudomonadati</taxon>
        <taxon>Pseudomonadota</taxon>
        <taxon>Betaproteobacteria</taxon>
        <taxon>Burkholderiales</taxon>
        <taxon>Oxalobacteraceae</taxon>
        <taxon>Telluria group</taxon>
        <taxon>Duganella</taxon>
    </lineage>
</organism>